<dbReference type="HOGENOM" id="CLU_162083_4_0_10"/>
<dbReference type="Pfam" id="PF13711">
    <property type="entry name" value="DUF4160"/>
    <property type="match status" value="1"/>
</dbReference>
<gene>
    <name evidence="1" type="ORF">HMPREF9332_01905</name>
</gene>
<reference evidence="1 2" key="1">
    <citation type="submission" date="2011-08" db="EMBL/GenBank/DDBJ databases">
        <title>The Genome Sequence of Prevotella sp. oral taxon 302 str. F0323.</title>
        <authorList>
            <consortium name="The Broad Institute Genome Sequencing Platform"/>
            <person name="Earl A."/>
            <person name="Ward D."/>
            <person name="Feldgarden M."/>
            <person name="Gevers D."/>
            <person name="Izard J."/>
            <person name="Blanton J.M."/>
            <person name="Baranova O.V."/>
            <person name="Tanner A.C."/>
            <person name="Dewhirst F.E."/>
            <person name="Young S.K."/>
            <person name="Zeng Q."/>
            <person name="Gargeya S."/>
            <person name="Fitzgerald M."/>
            <person name="Haas B."/>
            <person name="Abouelleil A."/>
            <person name="Alvarado L."/>
            <person name="Arachchi H.M."/>
            <person name="Berlin A."/>
            <person name="Brown A."/>
            <person name="Chapman S.B."/>
            <person name="Chen Z."/>
            <person name="Dunbar C."/>
            <person name="Freedman E."/>
            <person name="Gearin G."/>
            <person name="Gellesch M."/>
            <person name="Goldberg J."/>
            <person name="Griggs A."/>
            <person name="Gujja S."/>
            <person name="Heiman D."/>
            <person name="Howarth C."/>
            <person name="Larson L."/>
            <person name="Lui A."/>
            <person name="MacDonald P.J.P."/>
            <person name="Montmayeur A."/>
            <person name="Murphy C."/>
            <person name="Neiman D."/>
            <person name="Pearson M."/>
            <person name="Priest M."/>
            <person name="Roberts A."/>
            <person name="Saif S."/>
            <person name="Shea T."/>
            <person name="Shenoy N."/>
            <person name="Sisk P."/>
            <person name="Stolte C."/>
            <person name="Sykes S."/>
            <person name="Wortman J."/>
            <person name="Nusbaum C."/>
            <person name="Birren B."/>
        </authorList>
    </citation>
    <scope>NUCLEOTIDE SEQUENCE [LARGE SCALE GENOMIC DNA]</scope>
    <source>
        <strain evidence="1 2">F0323</strain>
    </source>
</reference>
<keyword evidence="2" id="KW-1185">Reference proteome</keyword>
<comment type="caution">
    <text evidence="1">The sequence shown here is derived from an EMBL/GenBank/DDBJ whole genome shotgun (WGS) entry which is preliminary data.</text>
</comment>
<evidence type="ECO:0000313" key="2">
    <source>
        <dbReference type="Proteomes" id="UP000015993"/>
    </source>
</evidence>
<evidence type="ECO:0008006" key="3">
    <source>
        <dbReference type="Google" id="ProtNLM"/>
    </source>
</evidence>
<dbReference type="Proteomes" id="UP000015993">
    <property type="component" value="Unassembled WGS sequence"/>
</dbReference>
<accession>G5GEA3</accession>
<dbReference type="AlphaFoldDB" id="G5GEA3"/>
<dbReference type="OrthoDB" id="122670at2"/>
<protein>
    <recommendedName>
        <fullName evidence="3">DUF4160 domain-containing protein</fullName>
    </recommendedName>
</protein>
<organism evidence="1 2">
    <name type="scientific">Alloprevotella rava F0323</name>
    <dbReference type="NCBI Taxonomy" id="679199"/>
    <lineage>
        <taxon>Bacteria</taxon>
        <taxon>Pseudomonadati</taxon>
        <taxon>Bacteroidota</taxon>
        <taxon>Bacteroidia</taxon>
        <taxon>Bacteroidales</taxon>
        <taxon>Prevotellaceae</taxon>
        <taxon>Alloprevotella</taxon>
    </lineage>
</organism>
<name>G5GEA3_9BACT</name>
<proteinExistence type="predicted"/>
<dbReference type="InterPro" id="IPR025427">
    <property type="entry name" value="DUF4160"/>
</dbReference>
<dbReference type="EMBL" id="ACZK01000036">
    <property type="protein sequence ID" value="EHG21024.1"/>
    <property type="molecule type" value="Genomic_DNA"/>
</dbReference>
<sequence>MPTLFILFGFKFMFYSNDHTPIHIHAVRGGVSAKFNVLPDVVLVENNGMKPAELKLVESIVEENKDIIIERWNTFFNGNK</sequence>
<dbReference type="RefSeq" id="WP_009348446.1">
    <property type="nucleotide sequence ID" value="NZ_JH376837.1"/>
</dbReference>
<evidence type="ECO:0000313" key="1">
    <source>
        <dbReference type="EMBL" id="EHG21024.1"/>
    </source>
</evidence>
<dbReference type="eggNOG" id="ENOG5031EA9">
    <property type="taxonomic scope" value="Bacteria"/>
</dbReference>